<protein>
    <submittedName>
        <fullName evidence="1">Uncharacterized protein</fullName>
    </submittedName>
</protein>
<sequence>MAEEMKTALLDRHMKEVFDWSDADIPVRDALWDYFMEENGHDTIKTEETMLPVLNYSDDQLKALIEEKLKK</sequence>
<dbReference type="EMBL" id="AP026803">
    <property type="protein sequence ID" value="BDR60836.1"/>
    <property type="molecule type" value="Genomic_DNA"/>
</dbReference>
<dbReference type="Proteomes" id="UP001321741">
    <property type="component" value="Chromosome"/>
</dbReference>
<keyword evidence="2" id="KW-1185">Reference proteome</keyword>
<dbReference type="Pfam" id="PF24305">
    <property type="entry name" value="P8"/>
    <property type="match status" value="1"/>
</dbReference>
<reference evidence="1 2" key="1">
    <citation type="journal article" date="2023" name="Microbiol. Spectr.">
        <title>Symbiosis of Carpenter Bees with Uncharacterized Lactic Acid Bacteria Showing NAD Auxotrophy.</title>
        <authorList>
            <person name="Kawasaki S."/>
            <person name="Ozawa K."/>
            <person name="Mori T."/>
            <person name="Yamamoto A."/>
            <person name="Ito M."/>
            <person name="Ohkuma M."/>
            <person name="Sakamoto M."/>
            <person name="Matsutani M."/>
        </authorList>
    </citation>
    <scope>NUCLEOTIDE SEQUENCE [LARGE SCALE GENOMIC DNA]</scope>
    <source>
        <strain evidence="1 2">Kim32-2</strain>
    </source>
</reference>
<dbReference type="RefSeq" id="WP_317637079.1">
    <property type="nucleotide sequence ID" value="NZ_AP026803.1"/>
</dbReference>
<evidence type="ECO:0000313" key="2">
    <source>
        <dbReference type="Proteomes" id="UP001321741"/>
    </source>
</evidence>
<organism evidence="1 2">
    <name type="scientific">Lactobacillus xylocopicola</name>
    <dbReference type="NCBI Taxonomy" id="2976676"/>
    <lineage>
        <taxon>Bacteria</taxon>
        <taxon>Bacillati</taxon>
        <taxon>Bacillota</taxon>
        <taxon>Bacilli</taxon>
        <taxon>Lactobacillales</taxon>
        <taxon>Lactobacillaceae</taxon>
        <taxon>Lactobacillus</taxon>
    </lineage>
</organism>
<evidence type="ECO:0000313" key="1">
    <source>
        <dbReference type="EMBL" id="BDR60836.1"/>
    </source>
</evidence>
<dbReference type="InterPro" id="IPR056216">
    <property type="entry name" value="P8-like"/>
</dbReference>
<name>A0ABM8BHR3_9LACO</name>
<proteinExistence type="predicted"/>
<accession>A0ABM8BHR3</accession>
<gene>
    <name evidence="1" type="ORF">KIM322_10970</name>
</gene>